<evidence type="ECO:0000256" key="5">
    <source>
        <dbReference type="PROSITE-ProRule" id="PRU00288"/>
    </source>
</evidence>
<evidence type="ECO:0000256" key="4">
    <source>
        <dbReference type="ARBA" id="ARBA00022833"/>
    </source>
</evidence>
<dbReference type="Gene3D" id="1.10.220.150">
    <property type="entry name" value="Arf GTPase activating protein"/>
    <property type="match status" value="1"/>
</dbReference>
<keyword evidence="8" id="KW-1185">Reference proteome</keyword>
<proteinExistence type="predicted"/>
<reference evidence="7 8" key="1">
    <citation type="journal article" date="2015" name="Genome Biol. Evol.">
        <title>Phylogenomic analyses indicate that early fungi evolved digesting cell walls of algal ancestors of land plants.</title>
        <authorList>
            <person name="Chang Y."/>
            <person name="Wang S."/>
            <person name="Sekimoto S."/>
            <person name="Aerts A.L."/>
            <person name="Choi C."/>
            <person name="Clum A."/>
            <person name="LaButti K.M."/>
            <person name="Lindquist E.A."/>
            <person name="Yee Ngan C."/>
            <person name="Ohm R.A."/>
            <person name="Salamov A.A."/>
            <person name="Grigoriev I.V."/>
            <person name="Spatafora J.W."/>
            <person name="Berbee M.L."/>
        </authorList>
    </citation>
    <scope>NUCLEOTIDE SEQUENCE [LARGE SCALE GENOMIC DNA]</scope>
    <source>
        <strain evidence="7 8">JEL478</strain>
    </source>
</reference>
<dbReference type="FunFam" id="1.10.220.150:FF:000009">
    <property type="entry name" value="stromal membrane-associated protein 1 isoform X1"/>
    <property type="match status" value="1"/>
</dbReference>
<feature type="domain" description="Arf-GAP" evidence="6">
    <location>
        <begin position="1"/>
        <end position="89"/>
    </location>
</feature>
<dbReference type="Proteomes" id="UP000070544">
    <property type="component" value="Unassembled WGS sequence"/>
</dbReference>
<dbReference type="Pfam" id="PF01412">
    <property type="entry name" value="ArfGap"/>
    <property type="match status" value="1"/>
</dbReference>
<dbReference type="OrthoDB" id="10266696at2759"/>
<evidence type="ECO:0000313" key="8">
    <source>
        <dbReference type="Proteomes" id="UP000070544"/>
    </source>
</evidence>
<dbReference type="EMBL" id="KQ965794">
    <property type="protein sequence ID" value="KXS11893.1"/>
    <property type="molecule type" value="Genomic_DNA"/>
</dbReference>
<evidence type="ECO:0000256" key="2">
    <source>
        <dbReference type="ARBA" id="ARBA00022723"/>
    </source>
</evidence>
<name>A0A139A689_GONPJ</name>
<dbReference type="PRINTS" id="PR00405">
    <property type="entry name" value="REVINTRACTNG"/>
</dbReference>
<evidence type="ECO:0000259" key="6">
    <source>
        <dbReference type="PROSITE" id="PS50115"/>
    </source>
</evidence>
<dbReference type="OMA" id="FMKEMGN"/>
<dbReference type="PANTHER" id="PTHR45705">
    <property type="entry name" value="FI20236P1"/>
    <property type="match status" value="1"/>
</dbReference>
<dbReference type="GO" id="GO:0005096">
    <property type="term" value="F:GTPase activator activity"/>
    <property type="evidence" value="ECO:0007669"/>
    <property type="project" value="UniProtKB-KW"/>
</dbReference>
<dbReference type="InterPro" id="IPR051718">
    <property type="entry name" value="ARF_GTPase-activating"/>
</dbReference>
<feature type="non-terminal residue" evidence="7">
    <location>
        <position position="89"/>
    </location>
</feature>
<sequence>PRWASVNIGCFLCIRCGGLHRKMGTHISKVKSLTLDSWPPEAIAFMKEMGNAKVNAIYIPQPSKSPAPPTQSDSEMEHYIRQKYEQRRF</sequence>
<accession>A0A139A689</accession>
<dbReference type="STRING" id="1344416.A0A139A689"/>
<dbReference type="InterPro" id="IPR038508">
    <property type="entry name" value="ArfGAP_dom_sf"/>
</dbReference>
<keyword evidence="3 5" id="KW-0863">Zinc-finger</keyword>
<dbReference type="PROSITE" id="PS50115">
    <property type="entry name" value="ARFGAP"/>
    <property type="match status" value="1"/>
</dbReference>
<dbReference type="AlphaFoldDB" id="A0A139A689"/>
<dbReference type="InterPro" id="IPR001164">
    <property type="entry name" value="ArfGAP_dom"/>
</dbReference>
<dbReference type="PANTHER" id="PTHR45705:SF1">
    <property type="entry name" value="FI20236P1"/>
    <property type="match status" value="1"/>
</dbReference>
<dbReference type="SUPFAM" id="SSF57863">
    <property type="entry name" value="ArfGap/RecO-like zinc finger"/>
    <property type="match status" value="1"/>
</dbReference>
<gene>
    <name evidence="7" type="ORF">M427DRAFT_89598</name>
</gene>
<evidence type="ECO:0000313" key="7">
    <source>
        <dbReference type="EMBL" id="KXS11893.1"/>
    </source>
</evidence>
<evidence type="ECO:0000256" key="3">
    <source>
        <dbReference type="ARBA" id="ARBA00022771"/>
    </source>
</evidence>
<feature type="non-terminal residue" evidence="7">
    <location>
        <position position="1"/>
    </location>
</feature>
<evidence type="ECO:0000256" key="1">
    <source>
        <dbReference type="ARBA" id="ARBA00022468"/>
    </source>
</evidence>
<dbReference type="GO" id="GO:0008270">
    <property type="term" value="F:zinc ion binding"/>
    <property type="evidence" value="ECO:0007669"/>
    <property type="project" value="UniProtKB-KW"/>
</dbReference>
<dbReference type="SMART" id="SM00105">
    <property type="entry name" value="ArfGap"/>
    <property type="match status" value="1"/>
</dbReference>
<keyword evidence="2" id="KW-0479">Metal-binding</keyword>
<dbReference type="InterPro" id="IPR037278">
    <property type="entry name" value="ARFGAP/RecO"/>
</dbReference>
<keyword evidence="4" id="KW-0862">Zinc</keyword>
<protein>
    <submittedName>
        <fullName evidence="7">Arf GTPase activating protein</fullName>
    </submittedName>
</protein>
<organism evidence="7 8">
    <name type="scientific">Gonapodya prolifera (strain JEL478)</name>
    <name type="common">Monoblepharis prolifera</name>
    <dbReference type="NCBI Taxonomy" id="1344416"/>
    <lineage>
        <taxon>Eukaryota</taxon>
        <taxon>Fungi</taxon>
        <taxon>Fungi incertae sedis</taxon>
        <taxon>Chytridiomycota</taxon>
        <taxon>Chytridiomycota incertae sedis</taxon>
        <taxon>Monoblepharidomycetes</taxon>
        <taxon>Monoblepharidales</taxon>
        <taxon>Gonapodyaceae</taxon>
        <taxon>Gonapodya</taxon>
    </lineage>
</organism>
<dbReference type="GO" id="GO:0005737">
    <property type="term" value="C:cytoplasm"/>
    <property type="evidence" value="ECO:0007669"/>
    <property type="project" value="TreeGrafter"/>
</dbReference>
<dbReference type="CDD" id="cd08204">
    <property type="entry name" value="ArfGap"/>
    <property type="match status" value="1"/>
</dbReference>
<keyword evidence="1" id="KW-0343">GTPase activation</keyword>